<reference evidence="7 8" key="1">
    <citation type="submission" date="2018-08" db="EMBL/GenBank/DDBJ databases">
        <title>Henriciella mobilis sp. nov., isolated from seawater.</title>
        <authorList>
            <person name="Cheng H."/>
            <person name="Wu Y.-H."/>
            <person name="Xu X.-W."/>
            <person name="Guo L.-L."/>
        </authorList>
    </citation>
    <scope>NUCLEOTIDE SEQUENCE [LARGE SCALE GENOMIC DNA]</scope>
    <source>
        <strain evidence="7 8">JN25</strain>
    </source>
</reference>
<dbReference type="InterPro" id="IPR003609">
    <property type="entry name" value="Pan_app"/>
</dbReference>
<dbReference type="SUPFAM" id="SSF46894">
    <property type="entry name" value="C-terminal effector domain of the bipartite response regulators"/>
    <property type="match status" value="1"/>
</dbReference>
<name>A0A399RSL7_9PROT</name>
<protein>
    <recommendedName>
        <fullName evidence="9">OmpR/PhoB-type domain-containing protein</fullName>
    </recommendedName>
</protein>
<feature type="DNA-binding region" description="OmpR/PhoB-type" evidence="2">
    <location>
        <begin position="15"/>
        <end position="113"/>
    </location>
</feature>
<dbReference type="Pfam" id="PF00024">
    <property type="entry name" value="PAN_1"/>
    <property type="match status" value="1"/>
</dbReference>
<dbReference type="InterPro" id="IPR036388">
    <property type="entry name" value="WH-like_DNA-bd_sf"/>
</dbReference>
<evidence type="ECO:0000256" key="4">
    <source>
        <dbReference type="SAM" id="Phobius"/>
    </source>
</evidence>
<feature type="region of interest" description="Disordered" evidence="3">
    <location>
        <begin position="242"/>
        <end position="262"/>
    </location>
</feature>
<keyword evidence="8" id="KW-1185">Reference proteome</keyword>
<dbReference type="InterPro" id="IPR016032">
    <property type="entry name" value="Sig_transdc_resp-reg_C-effctor"/>
</dbReference>
<evidence type="ECO:0000256" key="2">
    <source>
        <dbReference type="PROSITE-ProRule" id="PRU01091"/>
    </source>
</evidence>
<dbReference type="Proteomes" id="UP000266385">
    <property type="component" value="Unassembled WGS sequence"/>
</dbReference>
<dbReference type="EMBL" id="QWFX01000005">
    <property type="protein sequence ID" value="RIJ32887.1"/>
    <property type="molecule type" value="Genomic_DNA"/>
</dbReference>
<dbReference type="CDD" id="cd01099">
    <property type="entry name" value="PAN_AP_HGF"/>
    <property type="match status" value="1"/>
</dbReference>
<accession>A0A399RSL7</accession>
<dbReference type="GO" id="GO:0000160">
    <property type="term" value="P:phosphorelay signal transduction system"/>
    <property type="evidence" value="ECO:0007669"/>
    <property type="project" value="InterPro"/>
</dbReference>
<evidence type="ECO:0000256" key="3">
    <source>
        <dbReference type="SAM" id="MobiDB-lite"/>
    </source>
</evidence>
<dbReference type="Pfam" id="PF00486">
    <property type="entry name" value="Trans_reg_C"/>
    <property type="match status" value="1"/>
</dbReference>
<proteinExistence type="predicted"/>
<dbReference type="Gene3D" id="1.10.10.10">
    <property type="entry name" value="Winged helix-like DNA-binding domain superfamily/Winged helix DNA-binding domain"/>
    <property type="match status" value="1"/>
</dbReference>
<feature type="compositionally biased region" description="Basic and acidic residues" evidence="3">
    <location>
        <begin position="242"/>
        <end position="252"/>
    </location>
</feature>
<evidence type="ECO:0008006" key="9">
    <source>
        <dbReference type="Google" id="ProtNLM"/>
    </source>
</evidence>
<evidence type="ECO:0000259" key="5">
    <source>
        <dbReference type="PROSITE" id="PS50948"/>
    </source>
</evidence>
<dbReference type="GO" id="GO:0006355">
    <property type="term" value="P:regulation of DNA-templated transcription"/>
    <property type="evidence" value="ECO:0007669"/>
    <property type="project" value="InterPro"/>
</dbReference>
<sequence length="262" mass="29116">MSLVRGEICTSMTRRMLYRFEDFEIDSGSMRLFRSGEPVAAEPQVIMLLLLLVRKHGETVTKAEINDAVWDGRIVSASALTSRLRAARAAIDDDGSSQRLIRTIPNIGLRFVGNVETVSTGAPSSPGADWLSWPMRWASRRPRLLAGLAAALLAMGTGIYLWLQPPHALRSQFEVTYNAAISGHNTRPLTFLSLKGCMTACLEETEFYCKSFDFSSIRKTCDLSNASAEDVGGLKTDYYRNPYDHYARKPSDGQEQQSAPRQ</sequence>
<dbReference type="PROSITE" id="PS51755">
    <property type="entry name" value="OMPR_PHOB"/>
    <property type="match status" value="1"/>
</dbReference>
<gene>
    <name evidence="7" type="ORF">D1223_03305</name>
</gene>
<dbReference type="SUPFAM" id="SSF57414">
    <property type="entry name" value="Hairpin loop containing domain-like"/>
    <property type="match status" value="1"/>
</dbReference>
<dbReference type="PROSITE" id="PS50948">
    <property type="entry name" value="PAN"/>
    <property type="match status" value="1"/>
</dbReference>
<feature type="compositionally biased region" description="Polar residues" evidence="3">
    <location>
        <begin position="253"/>
        <end position="262"/>
    </location>
</feature>
<dbReference type="InterPro" id="IPR001867">
    <property type="entry name" value="OmpR/PhoB-type_DNA-bd"/>
</dbReference>
<comment type="caution">
    <text evidence="7">The sequence shown here is derived from an EMBL/GenBank/DDBJ whole genome shotgun (WGS) entry which is preliminary data.</text>
</comment>
<feature type="transmembrane region" description="Helical" evidence="4">
    <location>
        <begin position="144"/>
        <end position="163"/>
    </location>
</feature>
<keyword evidence="1 2" id="KW-0238">DNA-binding</keyword>
<dbReference type="GO" id="GO:0003677">
    <property type="term" value="F:DNA binding"/>
    <property type="evidence" value="ECO:0007669"/>
    <property type="project" value="UniProtKB-UniRule"/>
</dbReference>
<dbReference type="Gene3D" id="3.50.4.10">
    <property type="entry name" value="Hepatocyte Growth Factor"/>
    <property type="match status" value="1"/>
</dbReference>
<dbReference type="SMART" id="SM00862">
    <property type="entry name" value="Trans_reg_C"/>
    <property type="match status" value="1"/>
</dbReference>
<dbReference type="CDD" id="cd00383">
    <property type="entry name" value="trans_reg_C"/>
    <property type="match status" value="1"/>
</dbReference>
<keyword evidence="4" id="KW-1133">Transmembrane helix</keyword>
<evidence type="ECO:0000313" key="8">
    <source>
        <dbReference type="Proteomes" id="UP000266385"/>
    </source>
</evidence>
<dbReference type="SMART" id="SM00473">
    <property type="entry name" value="PAN_AP"/>
    <property type="match status" value="1"/>
</dbReference>
<keyword evidence="4" id="KW-0812">Transmembrane</keyword>
<keyword evidence="4" id="KW-0472">Membrane</keyword>
<evidence type="ECO:0000256" key="1">
    <source>
        <dbReference type="ARBA" id="ARBA00023125"/>
    </source>
</evidence>
<evidence type="ECO:0000259" key="6">
    <source>
        <dbReference type="PROSITE" id="PS51755"/>
    </source>
</evidence>
<dbReference type="AlphaFoldDB" id="A0A399RSL7"/>
<organism evidence="7 8">
    <name type="scientific">Henriciella mobilis</name>
    <dbReference type="NCBI Taxonomy" id="2305467"/>
    <lineage>
        <taxon>Bacteria</taxon>
        <taxon>Pseudomonadati</taxon>
        <taxon>Pseudomonadota</taxon>
        <taxon>Alphaproteobacteria</taxon>
        <taxon>Hyphomonadales</taxon>
        <taxon>Hyphomonadaceae</taxon>
        <taxon>Henriciella</taxon>
    </lineage>
</organism>
<feature type="domain" description="OmpR/PhoB-type" evidence="6">
    <location>
        <begin position="15"/>
        <end position="113"/>
    </location>
</feature>
<feature type="domain" description="Apple" evidence="5">
    <location>
        <begin position="168"/>
        <end position="247"/>
    </location>
</feature>
<evidence type="ECO:0000313" key="7">
    <source>
        <dbReference type="EMBL" id="RIJ32887.1"/>
    </source>
</evidence>